<comment type="pathway">
    <text evidence="16">Cell wall biogenesis; peptidoglycan biosynthesis.</text>
</comment>
<evidence type="ECO:0000256" key="17">
    <source>
        <dbReference type="SAM" id="MobiDB-lite"/>
    </source>
</evidence>
<evidence type="ECO:0000256" key="5">
    <source>
        <dbReference type="ARBA" id="ARBA00022645"/>
    </source>
</evidence>
<proteinExistence type="inferred from homology"/>
<evidence type="ECO:0000256" key="8">
    <source>
        <dbReference type="ARBA" id="ARBA00022801"/>
    </source>
</evidence>
<evidence type="ECO:0000313" key="21">
    <source>
        <dbReference type="Proteomes" id="UP000282818"/>
    </source>
</evidence>
<dbReference type="SUPFAM" id="SSF56601">
    <property type="entry name" value="beta-lactamase/transpeptidase-like"/>
    <property type="match status" value="1"/>
</dbReference>
<keyword evidence="8 16" id="KW-0378">Hydrolase</keyword>
<keyword evidence="15 16" id="KW-0961">Cell wall biogenesis/degradation</keyword>
<protein>
    <recommendedName>
        <fullName evidence="16">Peptidoglycan D,D-transpeptidase FtsI</fullName>
        <ecNumber evidence="16">3.4.16.4</ecNumber>
    </recommendedName>
    <alternativeName>
        <fullName evidence="16">Penicillin-binding protein 3</fullName>
        <shortName evidence="16">PBP-3</shortName>
    </alternativeName>
</protein>
<dbReference type="InterPro" id="IPR001460">
    <property type="entry name" value="PCN-bd_Tpept"/>
</dbReference>
<dbReference type="EMBL" id="SACQ01000005">
    <property type="protein sequence ID" value="RVU30477.1"/>
    <property type="molecule type" value="Genomic_DNA"/>
</dbReference>
<dbReference type="Gene3D" id="1.10.150.770">
    <property type="match status" value="1"/>
</dbReference>
<dbReference type="HAMAP" id="MF_02080">
    <property type="entry name" value="FtsI_transpept"/>
    <property type="match status" value="1"/>
</dbReference>
<evidence type="ECO:0000256" key="14">
    <source>
        <dbReference type="ARBA" id="ARBA00023306"/>
    </source>
</evidence>
<evidence type="ECO:0000256" key="12">
    <source>
        <dbReference type="ARBA" id="ARBA00023136"/>
    </source>
</evidence>
<reference evidence="20 21" key="1">
    <citation type="submission" date="2019-01" db="EMBL/GenBank/DDBJ databases">
        <authorList>
            <person name="Chen W.-M."/>
        </authorList>
    </citation>
    <scope>NUCLEOTIDE SEQUENCE [LARGE SCALE GENOMIC DNA]</scope>
    <source>
        <strain evidence="20 21">HPM-16</strain>
    </source>
</reference>
<dbReference type="Proteomes" id="UP000282818">
    <property type="component" value="Unassembled WGS sequence"/>
</dbReference>
<comment type="similarity">
    <text evidence="16">Belongs to the transpeptidase family. FtsI subfamily.</text>
</comment>
<evidence type="ECO:0000256" key="1">
    <source>
        <dbReference type="ARBA" id="ARBA00004370"/>
    </source>
</evidence>
<evidence type="ECO:0000256" key="3">
    <source>
        <dbReference type="ARBA" id="ARBA00022519"/>
    </source>
</evidence>
<feature type="transmembrane region" description="Helical" evidence="16">
    <location>
        <begin position="21"/>
        <end position="43"/>
    </location>
</feature>
<keyword evidence="9 16" id="KW-0133">Cell shape</keyword>
<evidence type="ECO:0000259" key="19">
    <source>
        <dbReference type="Pfam" id="PF03717"/>
    </source>
</evidence>
<evidence type="ECO:0000256" key="2">
    <source>
        <dbReference type="ARBA" id="ARBA00022475"/>
    </source>
</evidence>
<dbReference type="GO" id="GO:0043093">
    <property type="term" value="P:FtsZ-dependent cytokinesis"/>
    <property type="evidence" value="ECO:0007669"/>
    <property type="project" value="UniProtKB-UniRule"/>
</dbReference>
<dbReference type="InterPro" id="IPR037532">
    <property type="entry name" value="FtsI_transpept"/>
</dbReference>
<feature type="domain" description="Penicillin-binding protein transpeptidase" evidence="18">
    <location>
        <begin position="253"/>
        <end position="548"/>
    </location>
</feature>
<keyword evidence="21" id="KW-1185">Reference proteome</keyword>
<evidence type="ECO:0000256" key="4">
    <source>
        <dbReference type="ARBA" id="ARBA00022618"/>
    </source>
</evidence>
<keyword evidence="7 16" id="KW-0812">Transmembrane</keyword>
<dbReference type="InterPro" id="IPR050515">
    <property type="entry name" value="Beta-lactam/transpept"/>
</dbReference>
<evidence type="ECO:0000256" key="15">
    <source>
        <dbReference type="ARBA" id="ARBA00023316"/>
    </source>
</evidence>
<dbReference type="GO" id="GO:0000917">
    <property type="term" value="P:division septum assembly"/>
    <property type="evidence" value="ECO:0007669"/>
    <property type="project" value="UniProtKB-KW"/>
</dbReference>
<dbReference type="GO" id="GO:0008955">
    <property type="term" value="F:peptidoglycan glycosyltransferase activity"/>
    <property type="evidence" value="ECO:0007669"/>
    <property type="project" value="InterPro"/>
</dbReference>
<evidence type="ECO:0000256" key="7">
    <source>
        <dbReference type="ARBA" id="ARBA00022692"/>
    </source>
</evidence>
<dbReference type="GO" id="GO:0008658">
    <property type="term" value="F:penicillin binding"/>
    <property type="evidence" value="ECO:0007669"/>
    <property type="project" value="InterPro"/>
</dbReference>
<keyword evidence="10 16" id="KW-0573">Peptidoglycan synthesis</keyword>
<keyword evidence="2 16" id="KW-1003">Cell membrane</keyword>
<dbReference type="RefSeq" id="WP_127694673.1">
    <property type="nucleotide sequence ID" value="NZ_SACQ01000005.1"/>
</dbReference>
<dbReference type="Gene3D" id="3.30.450.330">
    <property type="match status" value="1"/>
</dbReference>
<evidence type="ECO:0000256" key="16">
    <source>
        <dbReference type="HAMAP-Rule" id="MF_02080"/>
    </source>
</evidence>
<organism evidence="20 21">
    <name type="scientific">Neptunomonas marina</name>
    <dbReference type="NCBI Taxonomy" id="1815562"/>
    <lineage>
        <taxon>Bacteria</taxon>
        <taxon>Pseudomonadati</taxon>
        <taxon>Pseudomonadota</taxon>
        <taxon>Gammaproteobacteria</taxon>
        <taxon>Oceanospirillales</taxon>
        <taxon>Oceanospirillaceae</taxon>
        <taxon>Neptunomonas</taxon>
    </lineage>
</organism>
<dbReference type="Pfam" id="PF00905">
    <property type="entry name" value="Transpeptidase"/>
    <property type="match status" value="1"/>
</dbReference>
<dbReference type="GO" id="GO:0071555">
    <property type="term" value="P:cell wall organization"/>
    <property type="evidence" value="ECO:0007669"/>
    <property type="project" value="UniProtKB-KW"/>
</dbReference>
<feature type="domain" description="Penicillin-binding protein dimerisation" evidence="19">
    <location>
        <begin position="62"/>
        <end position="212"/>
    </location>
</feature>
<comment type="function">
    <text evidence="16">Catalyzes cross-linking of the peptidoglycan cell wall at the division septum.</text>
</comment>
<dbReference type="Gene3D" id="3.90.1310.10">
    <property type="entry name" value="Penicillin-binding protein 2a (Domain 2)"/>
    <property type="match status" value="1"/>
</dbReference>
<feature type="region of interest" description="Disordered" evidence="17">
    <location>
        <begin position="273"/>
        <end position="292"/>
    </location>
</feature>
<dbReference type="AlphaFoldDB" id="A0A437Q7J8"/>
<dbReference type="Pfam" id="PF03717">
    <property type="entry name" value="PBP_dimer"/>
    <property type="match status" value="1"/>
</dbReference>
<keyword evidence="13 16" id="KW-0717">Septation</keyword>
<dbReference type="PANTHER" id="PTHR30627:SF1">
    <property type="entry name" value="PEPTIDOGLYCAN D,D-TRANSPEPTIDASE FTSI"/>
    <property type="match status" value="1"/>
</dbReference>
<evidence type="ECO:0000256" key="6">
    <source>
        <dbReference type="ARBA" id="ARBA00022670"/>
    </source>
</evidence>
<gene>
    <name evidence="16" type="primary">ftsI</name>
    <name evidence="20" type="ORF">EOE65_12615</name>
</gene>
<evidence type="ECO:0000256" key="11">
    <source>
        <dbReference type="ARBA" id="ARBA00022989"/>
    </source>
</evidence>
<dbReference type="InterPro" id="IPR036138">
    <property type="entry name" value="PBP_dimer_sf"/>
</dbReference>
<keyword evidence="11 16" id="KW-1133">Transmembrane helix</keyword>
<evidence type="ECO:0000256" key="9">
    <source>
        <dbReference type="ARBA" id="ARBA00022960"/>
    </source>
</evidence>
<evidence type="ECO:0000259" key="18">
    <source>
        <dbReference type="Pfam" id="PF00905"/>
    </source>
</evidence>
<dbReference type="GO" id="GO:0005886">
    <property type="term" value="C:plasma membrane"/>
    <property type="evidence" value="ECO:0007669"/>
    <property type="project" value="UniProtKB-SubCell"/>
</dbReference>
<sequence>MSAKQEDIRLSAAARGWRLGFVFVLLVLVGGGIVTKLVSLYTLDQDFLQRQGDARSLRTTLIPAHRGIVSDRNGEPLAVSAPVATIWADPARSDSFHPSLEYLATLLDMPRADLAETLRVAKQANKRFIYLKRQVTPELADQIGDLKVPGVHVDREYKRYYPAGEVATHVVGFTGIDGNGQEGLELAFDDWLRGEPGRKLVMQDRVGRTIKHIKSIESEKPGKDVQLSLDLRIQYMAYRELKAAVTSHKADSGSAVILDSRTGEVLAMVNQPAYNPNDRSEVDGNGLRNRAVTDTFEPGSTMKPLTVAAAMMSGQYQADSIVDTSPGFMRIKGRTIRDHRNYGELDLTGIITKSSNIGVSKLALSMEPESVRNLLHNIGLGQVTETGFPGERTGRLPFYPAKRVVERATMSYGYGLSVTPLQLAQAYIPLANGGVALPATLLKQHEMPTGRRVMPEYIADSVLEMMETVTRPGGTGRRAAVHGYRSAGKTGTVHKVLSTGYADDKYISFFAGIVPVSDPRLVVVVMVDNPKGQEYYGGEVAAPVFSRVSANALRILNVAPDKWPESKQQQVAGN</sequence>
<feature type="active site" description="Acyl-ester intermediate" evidence="16">
    <location>
        <position position="300"/>
    </location>
</feature>
<dbReference type="GO" id="GO:0009252">
    <property type="term" value="P:peptidoglycan biosynthetic process"/>
    <property type="evidence" value="ECO:0007669"/>
    <property type="project" value="UniProtKB-UniRule"/>
</dbReference>
<name>A0A437Q7J8_9GAMM</name>
<dbReference type="UniPathway" id="UPA00219"/>
<evidence type="ECO:0000256" key="13">
    <source>
        <dbReference type="ARBA" id="ARBA00023210"/>
    </source>
</evidence>
<keyword evidence="12 16" id="KW-0472">Membrane</keyword>
<dbReference type="EC" id="3.4.16.4" evidence="16"/>
<keyword evidence="4 16" id="KW-0132">Cell division</keyword>
<accession>A0A437Q7J8</accession>
<keyword evidence="14 16" id="KW-0131">Cell cycle</keyword>
<dbReference type="GO" id="GO:0006508">
    <property type="term" value="P:proteolysis"/>
    <property type="evidence" value="ECO:0007669"/>
    <property type="project" value="UniProtKB-KW"/>
</dbReference>
<dbReference type="GO" id="GO:0008360">
    <property type="term" value="P:regulation of cell shape"/>
    <property type="evidence" value="ECO:0007669"/>
    <property type="project" value="UniProtKB-KW"/>
</dbReference>
<keyword evidence="5 16" id="KW-0121">Carboxypeptidase</keyword>
<evidence type="ECO:0000256" key="10">
    <source>
        <dbReference type="ARBA" id="ARBA00022984"/>
    </source>
</evidence>
<dbReference type="Gene3D" id="3.40.710.10">
    <property type="entry name" value="DD-peptidase/beta-lactamase superfamily"/>
    <property type="match status" value="1"/>
</dbReference>
<comment type="caution">
    <text evidence="20">The sequence shown here is derived from an EMBL/GenBank/DDBJ whole genome shotgun (WGS) entry which is preliminary data.</text>
</comment>
<keyword evidence="6 16" id="KW-0645">Protease</keyword>
<dbReference type="GO" id="GO:0009002">
    <property type="term" value="F:serine-type D-Ala-D-Ala carboxypeptidase activity"/>
    <property type="evidence" value="ECO:0007669"/>
    <property type="project" value="UniProtKB-UniRule"/>
</dbReference>
<evidence type="ECO:0000313" key="20">
    <source>
        <dbReference type="EMBL" id="RVU30477.1"/>
    </source>
</evidence>
<dbReference type="SUPFAM" id="SSF56519">
    <property type="entry name" value="Penicillin binding protein dimerisation domain"/>
    <property type="match status" value="1"/>
</dbReference>
<dbReference type="InterPro" id="IPR012338">
    <property type="entry name" value="Beta-lactam/transpept-like"/>
</dbReference>
<keyword evidence="3 16" id="KW-0997">Cell inner membrane</keyword>
<dbReference type="PANTHER" id="PTHR30627">
    <property type="entry name" value="PEPTIDOGLYCAN D,D-TRANSPEPTIDASE"/>
    <property type="match status" value="1"/>
</dbReference>
<dbReference type="InterPro" id="IPR005311">
    <property type="entry name" value="PBP_dimer"/>
</dbReference>
<comment type="subcellular location">
    <subcellularLocation>
        <location evidence="16">Cell inner membrane</location>
        <topology evidence="16">Single-pass membrane protein</topology>
    </subcellularLocation>
    <subcellularLocation>
        <location evidence="1">Membrane</location>
    </subcellularLocation>
</comment>
<comment type="catalytic activity">
    <reaction evidence="16">
        <text>Preferential cleavage: (Ac)2-L-Lys-D-Ala-|-D-Ala. Also transpeptidation of peptidyl-alanyl moieties that are N-acyl substituents of D-alanine.</text>
        <dbReference type="EC" id="3.4.16.4"/>
    </reaction>
</comment>